<name>A0ABW0FU47_9CAUL</name>
<dbReference type="Proteomes" id="UP001596152">
    <property type="component" value="Unassembled WGS sequence"/>
</dbReference>
<dbReference type="PANTHER" id="PTHR43606">
    <property type="entry name" value="PHOSPHATASE, PUTATIVE (AFU_ORTHOLOGUE AFUA_6G08710)-RELATED"/>
    <property type="match status" value="1"/>
</dbReference>
<feature type="domain" description="PhoD-like phosphatase metallophosphatase" evidence="2">
    <location>
        <begin position="152"/>
        <end position="498"/>
    </location>
</feature>
<gene>
    <name evidence="4" type="ORF">ACFPIE_15130</name>
</gene>
<dbReference type="InterPro" id="IPR038607">
    <property type="entry name" value="PhoD-like_sf"/>
</dbReference>
<dbReference type="InterPro" id="IPR029052">
    <property type="entry name" value="Metallo-depent_PP-like"/>
</dbReference>
<evidence type="ECO:0000259" key="3">
    <source>
        <dbReference type="Pfam" id="PF16655"/>
    </source>
</evidence>
<evidence type="ECO:0000259" key="2">
    <source>
        <dbReference type="Pfam" id="PF09423"/>
    </source>
</evidence>
<feature type="chain" id="PRO_5045574349" evidence="1">
    <location>
        <begin position="32"/>
        <end position="530"/>
    </location>
</feature>
<proteinExistence type="predicted"/>
<accession>A0ABW0FU47</accession>
<dbReference type="InterPro" id="IPR052900">
    <property type="entry name" value="Phospholipid_Metab_Enz"/>
</dbReference>
<dbReference type="CDD" id="cd07389">
    <property type="entry name" value="MPP_PhoD"/>
    <property type="match status" value="1"/>
</dbReference>
<dbReference type="InterPro" id="IPR018946">
    <property type="entry name" value="PhoD-like_MPP"/>
</dbReference>
<dbReference type="Pfam" id="PF09423">
    <property type="entry name" value="PhoD"/>
    <property type="match status" value="1"/>
</dbReference>
<dbReference type="PANTHER" id="PTHR43606:SF2">
    <property type="entry name" value="ALKALINE PHOSPHATASE FAMILY PROTEIN (AFU_ORTHOLOGUE AFUA_5G03860)"/>
    <property type="match status" value="1"/>
</dbReference>
<dbReference type="Pfam" id="PF16655">
    <property type="entry name" value="PhoD_N"/>
    <property type="match status" value="1"/>
</dbReference>
<evidence type="ECO:0000256" key="1">
    <source>
        <dbReference type="SAM" id="SignalP"/>
    </source>
</evidence>
<feature type="signal peptide" evidence="1">
    <location>
        <begin position="1"/>
        <end position="31"/>
    </location>
</feature>
<organism evidence="4 5">
    <name type="scientific">Brevundimonas staleyi</name>
    <dbReference type="NCBI Taxonomy" id="74326"/>
    <lineage>
        <taxon>Bacteria</taxon>
        <taxon>Pseudomonadati</taxon>
        <taxon>Pseudomonadota</taxon>
        <taxon>Alphaproteobacteria</taxon>
        <taxon>Caulobacterales</taxon>
        <taxon>Caulobacteraceae</taxon>
        <taxon>Brevundimonas</taxon>
    </lineage>
</organism>
<keyword evidence="1" id="KW-0732">Signal</keyword>
<keyword evidence="5" id="KW-1185">Reference proteome</keyword>
<dbReference type="RefSeq" id="WP_374036604.1">
    <property type="nucleotide sequence ID" value="NZ_CP169082.1"/>
</dbReference>
<dbReference type="SUPFAM" id="SSF56300">
    <property type="entry name" value="Metallo-dependent phosphatases"/>
    <property type="match status" value="1"/>
</dbReference>
<dbReference type="InterPro" id="IPR032093">
    <property type="entry name" value="PhoD_N"/>
</dbReference>
<protein>
    <submittedName>
        <fullName evidence="4">Alkaline phosphatase</fullName>
    </submittedName>
</protein>
<dbReference type="EMBL" id="JBHSLF010000043">
    <property type="protein sequence ID" value="MFC5345250.1"/>
    <property type="molecule type" value="Genomic_DNA"/>
</dbReference>
<reference evidence="5" key="1">
    <citation type="journal article" date="2019" name="Int. J. Syst. Evol. Microbiol.">
        <title>The Global Catalogue of Microorganisms (GCM) 10K type strain sequencing project: providing services to taxonomists for standard genome sequencing and annotation.</title>
        <authorList>
            <consortium name="The Broad Institute Genomics Platform"/>
            <consortium name="The Broad Institute Genome Sequencing Center for Infectious Disease"/>
            <person name="Wu L."/>
            <person name="Ma J."/>
        </authorList>
    </citation>
    <scope>NUCLEOTIDE SEQUENCE [LARGE SCALE GENOMIC DNA]</scope>
    <source>
        <strain evidence="5">JCM 12125</strain>
    </source>
</reference>
<dbReference type="InterPro" id="IPR006311">
    <property type="entry name" value="TAT_signal"/>
</dbReference>
<sequence>MTILLDRRKLLAGAGGLTLFAGLASHVPAWAATFTENPFALGVASGDPWPDGFVIWTRLAPQPLEQHGGMPTTAVPVIWEVSEDERFTHIVQSGEAVARPELGHSVHVEVGGLKPHWRYWYRFRLEGGHASRIGRARTAPVGGIVPGSARIAVAGCQAWTSGWYGAWGHLSREADLDAVFHYGDYIYEYGGGRTNGPVVRDAAGNVVVRDHVGGEIYSLDDYRRRYAQYKTDPDLQDAHAAAAFVSSFDDHEIDNNWADIHDQDGTPPEAFILRRYAAMQAWYENMPVRRAQFPRPGGLTMYRRLDYGGLFRMHVMDTRSYRSDQLCARMGQTACRPADMRDATMLGAAQEAWLSEGLVNSAHWNLIAQQVWVMPLFDRQTDGAIQPRPGEDTWNGYPEARRRLVDAFTEKSLTNVIVATGDAHIHAVGTVPRRDDEPDGPGAAIEFLSTSISSGGDGAVQLTESAQRLADGSPHIALLRQQRGYQIHEVTPTEWRTDVKVIDRVQSPGAEISPLARFAVEPVAAKLHRL</sequence>
<dbReference type="PROSITE" id="PS51318">
    <property type="entry name" value="TAT"/>
    <property type="match status" value="1"/>
</dbReference>
<comment type="caution">
    <text evidence="4">The sequence shown here is derived from an EMBL/GenBank/DDBJ whole genome shotgun (WGS) entry which is preliminary data.</text>
</comment>
<evidence type="ECO:0000313" key="5">
    <source>
        <dbReference type="Proteomes" id="UP001596152"/>
    </source>
</evidence>
<dbReference type="Gene3D" id="3.60.21.70">
    <property type="entry name" value="PhoD-like phosphatase"/>
    <property type="match status" value="1"/>
</dbReference>
<feature type="domain" description="Phospholipase D N-terminal" evidence="3">
    <location>
        <begin position="41"/>
        <end position="138"/>
    </location>
</feature>
<evidence type="ECO:0000313" key="4">
    <source>
        <dbReference type="EMBL" id="MFC5345250.1"/>
    </source>
</evidence>
<dbReference type="Gene3D" id="2.60.40.380">
    <property type="entry name" value="Purple acid phosphatase-like, N-terminal"/>
    <property type="match status" value="1"/>
</dbReference>